<sequence length="137" mass="15514">MKPYIAIIWWVATYLLPSYLEANSCLHYGENPVMLAGTLEIQSFYGPPNYGETPRLDANETQAILRLSAPICVEANPALYAEKEQHQTQVTVVPLKNENLKDYDGKQTRVKGRLFHAVTGHHHTAVLVEIERIEILK</sequence>
<evidence type="ECO:0000313" key="2">
    <source>
        <dbReference type="EMBL" id="MCQ8115936.1"/>
    </source>
</evidence>
<name>A0ABT1TNI0_9GAMM</name>
<dbReference type="EMBL" id="JANIBL010000002">
    <property type="protein sequence ID" value="MCQ8115936.1"/>
    <property type="molecule type" value="Genomic_DNA"/>
</dbReference>
<evidence type="ECO:0000259" key="1">
    <source>
        <dbReference type="Pfam" id="PF14485"/>
    </source>
</evidence>
<keyword evidence="3" id="KW-1185">Reference proteome</keyword>
<dbReference type="InterPro" id="IPR027826">
    <property type="entry name" value="DUF4431"/>
</dbReference>
<reference evidence="2 3" key="1">
    <citation type="submission" date="2022-07" db="EMBL/GenBank/DDBJ databases">
        <title>Methylomonas rivi sp. nov., Methylomonas rosea sp. nov., Methylomonas aureus sp. nov. and Methylomonas subterranea sp. nov., four novel methanotrophs isolated from a freshwater creek and the deep terrestrial subsurface.</title>
        <authorList>
            <person name="Abin C."/>
            <person name="Sankaranarayanan K."/>
            <person name="Garner C."/>
            <person name="Sindelar R."/>
            <person name="Kotary K."/>
            <person name="Garner R."/>
            <person name="Barclay S."/>
            <person name="Lawson P."/>
            <person name="Krumholz L."/>
        </authorList>
    </citation>
    <scope>NUCLEOTIDE SEQUENCE [LARGE SCALE GENOMIC DNA]</scope>
    <source>
        <strain evidence="2 3">WSC-7</strain>
    </source>
</reference>
<feature type="domain" description="DUF4431" evidence="1">
    <location>
        <begin position="98"/>
        <end position="134"/>
    </location>
</feature>
<dbReference type="Proteomes" id="UP001524570">
    <property type="component" value="Unassembled WGS sequence"/>
</dbReference>
<accession>A0ABT1TNI0</accession>
<comment type="caution">
    <text evidence="2">The sequence shown here is derived from an EMBL/GenBank/DDBJ whole genome shotgun (WGS) entry which is preliminary data.</text>
</comment>
<dbReference type="RefSeq" id="WP_256605234.1">
    <property type="nucleotide sequence ID" value="NZ_JANIBL010000002.1"/>
</dbReference>
<gene>
    <name evidence="2" type="ORF">NP589_00775</name>
</gene>
<organism evidence="2 3">
    <name type="scientific">Methylomonas rosea</name>
    <dbReference type="NCBI Taxonomy" id="2952227"/>
    <lineage>
        <taxon>Bacteria</taxon>
        <taxon>Pseudomonadati</taxon>
        <taxon>Pseudomonadota</taxon>
        <taxon>Gammaproteobacteria</taxon>
        <taxon>Methylococcales</taxon>
        <taxon>Methylococcaceae</taxon>
        <taxon>Methylomonas</taxon>
    </lineage>
</organism>
<protein>
    <submittedName>
        <fullName evidence="2">DUF4431 domain-containing protein</fullName>
    </submittedName>
</protein>
<dbReference type="Pfam" id="PF14485">
    <property type="entry name" value="DUF4431"/>
    <property type="match status" value="1"/>
</dbReference>
<proteinExistence type="predicted"/>
<evidence type="ECO:0000313" key="3">
    <source>
        <dbReference type="Proteomes" id="UP001524570"/>
    </source>
</evidence>